<dbReference type="InterPro" id="IPR000182">
    <property type="entry name" value="GNAT_dom"/>
</dbReference>
<dbReference type="Proteomes" id="UP001143480">
    <property type="component" value="Unassembled WGS sequence"/>
</dbReference>
<dbReference type="RefSeq" id="WP_261962493.1">
    <property type="nucleotide sequence ID" value="NZ_BAAAXA010000001.1"/>
</dbReference>
<dbReference type="EMBL" id="BSFP01000002">
    <property type="protein sequence ID" value="GLK98585.1"/>
    <property type="molecule type" value="Genomic_DNA"/>
</dbReference>
<keyword evidence="2" id="KW-0012">Acyltransferase</keyword>
<protein>
    <submittedName>
        <fullName evidence="4">GNAT family N-acetyltransferase</fullName>
    </submittedName>
</protein>
<dbReference type="CDD" id="cd04301">
    <property type="entry name" value="NAT_SF"/>
    <property type="match status" value="1"/>
</dbReference>
<feature type="domain" description="N-acetyltransferase" evidence="3">
    <location>
        <begin position="9"/>
        <end position="152"/>
    </location>
</feature>
<dbReference type="InterPro" id="IPR050832">
    <property type="entry name" value="Bact_Acetyltransf"/>
</dbReference>
<dbReference type="SUPFAM" id="SSF55729">
    <property type="entry name" value="Acyl-CoA N-acyltransferases (Nat)"/>
    <property type="match status" value="2"/>
</dbReference>
<reference evidence="4" key="2">
    <citation type="submission" date="2023-01" db="EMBL/GenBank/DDBJ databases">
        <authorList>
            <person name="Sun Q."/>
            <person name="Evtushenko L."/>
        </authorList>
    </citation>
    <scope>NUCLEOTIDE SEQUENCE</scope>
    <source>
        <strain evidence="4">VKM Ac-1321</strain>
    </source>
</reference>
<keyword evidence="1" id="KW-0808">Transferase</keyword>
<dbReference type="PANTHER" id="PTHR43877">
    <property type="entry name" value="AMINOALKYLPHOSPHONATE N-ACETYLTRANSFERASE-RELATED-RELATED"/>
    <property type="match status" value="1"/>
</dbReference>
<dbReference type="PANTHER" id="PTHR43877:SF8">
    <property type="entry name" value="N-ACETYLGLUTAMATE SYNTHASE-RELATED"/>
    <property type="match status" value="1"/>
</dbReference>
<dbReference type="PROSITE" id="PS51186">
    <property type="entry name" value="GNAT"/>
    <property type="match status" value="1"/>
</dbReference>
<evidence type="ECO:0000313" key="5">
    <source>
        <dbReference type="Proteomes" id="UP001143480"/>
    </source>
</evidence>
<organism evidence="4 5">
    <name type="scientific">Dactylosporangium matsuzakiense</name>
    <dbReference type="NCBI Taxonomy" id="53360"/>
    <lineage>
        <taxon>Bacteria</taxon>
        <taxon>Bacillati</taxon>
        <taxon>Actinomycetota</taxon>
        <taxon>Actinomycetes</taxon>
        <taxon>Micromonosporales</taxon>
        <taxon>Micromonosporaceae</taxon>
        <taxon>Dactylosporangium</taxon>
    </lineage>
</organism>
<dbReference type="InterPro" id="IPR016181">
    <property type="entry name" value="Acyl_CoA_acyltransferase"/>
</dbReference>
<comment type="caution">
    <text evidence="4">The sequence shown here is derived from an EMBL/GenBank/DDBJ whole genome shotgun (WGS) entry which is preliminary data.</text>
</comment>
<proteinExistence type="predicted"/>
<keyword evidence="5" id="KW-1185">Reference proteome</keyword>
<evidence type="ECO:0000259" key="3">
    <source>
        <dbReference type="PROSITE" id="PS51186"/>
    </source>
</evidence>
<name>A0A9W6NJ21_9ACTN</name>
<gene>
    <name evidence="4" type="ORF">GCM10017581_003260</name>
</gene>
<evidence type="ECO:0000256" key="2">
    <source>
        <dbReference type="ARBA" id="ARBA00023315"/>
    </source>
</evidence>
<dbReference type="AlphaFoldDB" id="A0A9W6NJ21"/>
<sequence length="338" mass="37460">MSPTTLEIAEVRADDPAAVGAVYDVLAAALRADRPELPPMCRYEFERQFEVPPPSRKRSFHLALRGDEPVGAVQLDLPFLDNLDKAHVDLFVRPDARRQGVARALYTRALTAARADGRTSVLGFSPATDGPSGFASAAGLRNGLLDARRRLDLADVDDAALDAMYAEGLTRSSGYRLVQWQNRLPEEYIEDIAALDSSFLAETPMGEIDYEPEKVDAARLRRLYRAFDAWGSRRYEAGLVHEASGHLVAWTAMRVARTVDWHCWQLITLVHPAHRGHRLGLVAKIANLRALRTAEPAVTTVDTFNAADNPYMIAINEAMGFRFRDDWANWQGPLPAAA</sequence>
<reference evidence="4" key="1">
    <citation type="journal article" date="2014" name="Int. J. Syst. Evol. Microbiol.">
        <title>Complete genome sequence of Corynebacterium casei LMG S-19264T (=DSM 44701T), isolated from a smear-ripened cheese.</title>
        <authorList>
            <consortium name="US DOE Joint Genome Institute (JGI-PGF)"/>
            <person name="Walter F."/>
            <person name="Albersmeier A."/>
            <person name="Kalinowski J."/>
            <person name="Ruckert C."/>
        </authorList>
    </citation>
    <scope>NUCLEOTIDE SEQUENCE</scope>
    <source>
        <strain evidence="4">VKM Ac-1321</strain>
    </source>
</reference>
<dbReference type="GO" id="GO:0016747">
    <property type="term" value="F:acyltransferase activity, transferring groups other than amino-acyl groups"/>
    <property type="evidence" value="ECO:0007669"/>
    <property type="project" value="InterPro"/>
</dbReference>
<dbReference type="Gene3D" id="3.40.630.30">
    <property type="match status" value="1"/>
</dbReference>
<accession>A0A9W6NJ21</accession>
<evidence type="ECO:0000313" key="4">
    <source>
        <dbReference type="EMBL" id="GLK98585.1"/>
    </source>
</evidence>
<dbReference type="Pfam" id="PF00583">
    <property type="entry name" value="Acetyltransf_1"/>
    <property type="match status" value="1"/>
</dbReference>
<evidence type="ECO:0000256" key="1">
    <source>
        <dbReference type="ARBA" id="ARBA00022679"/>
    </source>
</evidence>